<comment type="caution">
    <text evidence="1">The sequence shown here is derived from an EMBL/GenBank/DDBJ whole genome shotgun (WGS) entry which is preliminary data.</text>
</comment>
<organism evidence="1 2">
    <name type="scientific">Funneliformis mosseae</name>
    <name type="common">Endomycorrhizal fungus</name>
    <name type="synonym">Glomus mosseae</name>
    <dbReference type="NCBI Taxonomy" id="27381"/>
    <lineage>
        <taxon>Eukaryota</taxon>
        <taxon>Fungi</taxon>
        <taxon>Fungi incertae sedis</taxon>
        <taxon>Mucoromycota</taxon>
        <taxon>Glomeromycotina</taxon>
        <taxon>Glomeromycetes</taxon>
        <taxon>Glomerales</taxon>
        <taxon>Glomeraceae</taxon>
        <taxon>Funneliformis</taxon>
    </lineage>
</organism>
<name>A0A9N9HTU2_FUNMO</name>
<feature type="non-terminal residue" evidence="1">
    <location>
        <position position="1"/>
    </location>
</feature>
<proteinExistence type="predicted"/>
<reference evidence="1" key="1">
    <citation type="submission" date="2021-06" db="EMBL/GenBank/DDBJ databases">
        <authorList>
            <person name="Kallberg Y."/>
            <person name="Tangrot J."/>
            <person name="Rosling A."/>
        </authorList>
    </citation>
    <scope>NUCLEOTIDE SEQUENCE</scope>
    <source>
        <strain evidence="1">87-6 pot B 2015</strain>
    </source>
</reference>
<evidence type="ECO:0000313" key="1">
    <source>
        <dbReference type="EMBL" id="CAG8706014.1"/>
    </source>
</evidence>
<dbReference type="AlphaFoldDB" id="A0A9N9HTU2"/>
<keyword evidence="2" id="KW-1185">Reference proteome</keyword>
<sequence>VLIAMIMGEDTQQVIKTCEEITIDLKILTKPGVVKESSVCELLG</sequence>
<evidence type="ECO:0000313" key="2">
    <source>
        <dbReference type="Proteomes" id="UP000789375"/>
    </source>
</evidence>
<gene>
    <name evidence="1" type="ORF">FMOSSE_LOCUS14035</name>
</gene>
<protein>
    <submittedName>
        <fullName evidence="1">10632_t:CDS:1</fullName>
    </submittedName>
</protein>
<dbReference type="EMBL" id="CAJVPP010009628">
    <property type="protein sequence ID" value="CAG8706014.1"/>
    <property type="molecule type" value="Genomic_DNA"/>
</dbReference>
<dbReference type="Proteomes" id="UP000789375">
    <property type="component" value="Unassembled WGS sequence"/>
</dbReference>
<accession>A0A9N9HTU2</accession>